<dbReference type="PANTHER" id="PTHR33048">
    <property type="entry name" value="PTH11-LIKE INTEGRAL MEMBRANE PROTEIN (AFU_ORTHOLOGUE AFUA_5G11245)"/>
    <property type="match status" value="1"/>
</dbReference>
<keyword evidence="7 15" id="KW-0812">Transmembrane</keyword>
<feature type="disulfide bond" evidence="14">
    <location>
        <begin position="67"/>
        <end position="98"/>
    </location>
</feature>
<feature type="binding site" description="axial binding residue" evidence="14">
    <location>
        <position position="81"/>
    </location>
    <ligand>
        <name>heme</name>
        <dbReference type="ChEBI" id="CHEBI:30413"/>
    </ligand>
    <ligandPart>
        <name>Fe</name>
        <dbReference type="ChEBI" id="CHEBI:18248"/>
    </ligandPart>
</feature>
<dbReference type="Pfam" id="PF20684">
    <property type="entry name" value="Fung_rhodopsin"/>
    <property type="match status" value="1"/>
</dbReference>
<proteinExistence type="inferred from homology"/>
<keyword evidence="11 14" id="KW-1015">Disulfide bond</keyword>
<dbReference type="InterPro" id="IPR008427">
    <property type="entry name" value="Extracellular_membr_CFEM_dom"/>
</dbReference>
<keyword evidence="6" id="KW-0336">GPI-anchor</keyword>
<dbReference type="Proteomes" id="UP000176998">
    <property type="component" value="Unassembled WGS sequence"/>
</dbReference>
<comment type="caution">
    <text evidence="18">The sequence shown here is derived from an EMBL/GenBank/DDBJ whole genome shotgun (WGS) entry which is preliminary data.</text>
</comment>
<evidence type="ECO:0000256" key="5">
    <source>
        <dbReference type="ARBA" id="ARBA00022525"/>
    </source>
</evidence>
<dbReference type="GO" id="GO:0046872">
    <property type="term" value="F:metal ion binding"/>
    <property type="evidence" value="ECO:0007669"/>
    <property type="project" value="UniProtKB-UniRule"/>
</dbReference>
<feature type="signal peptide" evidence="16">
    <location>
        <begin position="1"/>
        <end position="24"/>
    </location>
</feature>
<evidence type="ECO:0000256" key="16">
    <source>
        <dbReference type="SAM" id="SignalP"/>
    </source>
</evidence>
<keyword evidence="6" id="KW-0325">Glycoprotein</keyword>
<evidence type="ECO:0000256" key="4">
    <source>
        <dbReference type="ARBA" id="ARBA00010031"/>
    </source>
</evidence>
<organism evidence="18 19">
    <name type="scientific">Colletotrichum orchidophilum</name>
    <dbReference type="NCBI Taxonomy" id="1209926"/>
    <lineage>
        <taxon>Eukaryota</taxon>
        <taxon>Fungi</taxon>
        <taxon>Dikarya</taxon>
        <taxon>Ascomycota</taxon>
        <taxon>Pezizomycotina</taxon>
        <taxon>Sordariomycetes</taxon>
        <taxon>Hypocreomycetidae</taxon>
        <taxon>Glomerellales</taxon>
        <taxon>Glomerellaceae</taxon>
        <taxon>Colletotrichum</taxon>
    </lineage>
</organism>
<feature type="transmembrane region" description="Helical" evidence="15">
    <location>
        <begin position="296"/>
        <end position="319"/>
    </location>
</feature>
<evidence type="ECO:0000313" key="19">
    <source>
        <dbReference type="Proteomes" id="UP000176998"/>
    </source>
</evidence>
<keyword evidence="8 16" id="KW-0732">Signal</keyword>
<keyword evidence="10 15" id="KW-0472">Membrane</keyword>
<keyword evidence="14" id="KW-0349">Heme</keyword>
<feature type="transmembrane region" description="Helical" evidence="15">
    <location>
        <begin position="331"/>
        <end position="350"/>
    </location>
</feature>
<keyword evidence="5" id="KW-0964">Secreted</keyword>
<dbReference type="EMBL" id="MJBS01000023">
    <property type="protein sequence ID" value="OHF00913.1"/>
    <property type="molecule type" value="Genomic_DNA"/>
</dbReference>
<evidence type="ECO:0000256" key="7">
    <source>
        <dbReference type="ARBA" id="ARBA00022692"/>
    </source>
</evidence>
<evidence type="ECO:0000256" key="9">
    <source>
        <dbReference type="ARBA" id="ARBA00022989"/>
    </source>
</evidence>
<dbReference type="OrthoDB" id="2496787at2759"/>
<dbReference type="InterPro" id="IPR052337">
    <property type="entry name" value="SAT4-like"/>
</dbReference>
<dbReference type="PROSITE" id="PS52012">
    <property type="entry name" value="CFEM"/>
    <property type="match status" value="1"/>
</dbReference>
<reference evidence="18 19" key="1">
    <citation type="submission" date="2016-09" db="EMBL/GenBank/DDBJ databases">
        <authorList>
            <person name="Capua I."/>
            <person name="De Benedictis P."/>
            <person name="Joannis T."/>
            <person name="Lombin L.H."/>
            <person name="Cattoli G."/>
        </authorList>
    </citation>
    <scope>NUCLEOTIDE SEQUENCE [LARGE SCALE GENOMIC DNA]</scope>
    <source>
        <strain evidence="18 19">IMI 309357</strain>
    </source>
</reference>
<accession>A0A1G4BHV5</accession>
<dbReference type="PANTHER" id="PTHR33048:SF160">
    <property type="entry name" value="SAT4 FAMILY MEMBRANE PROTEIN"/>
    <property type="match status" value="1"/>
</dbReference>
<dbReference type="RefSeq" id="XP_022478055.1">
    <property type="nucleotide sequence ID" value="XM_022615390.1"/>
</dbReference>
<evidence type="ECO:0000256" key="11">
    <source>
        <dbReference type="ARBA" id="ARBA00023157"/>
    </source>
</evidence>
<evidence type="ECO:0000256" key="6">
    <source>
        <dbReference type="ARBA" id="ARBA00022622"/>
    </source>
</evidence>
<feature type="transmembrane region" description="Helical" evidence="15">
    <location>
        <begin position="211"/>
        <end position="237"/>
    </location>
</feature>
<keyword evidence="14" id="KW-0479">Metal-binding</keyword>
<dbReference type="InterPro" id="IPR049326">
    <property type="entry name" value="Rhodopsin_dom_fungi"/>
</dbReference>
<dbReference type="GeneID" id="34556900"/>
<feature type="disulfide bond" evidence="14">
    <location>
        <begin position="63"/>
        <end position="103"/>
    </location>
</feature>
<comment type="similarity">
    <text evidence="4">Belongs to the RBT5 family.</text>
</comment>
<evidence type="ECO:0000256" key="10">
    <source>
        <dbReference type="ARBA" id="ARBA00023136"/>
    </source>
</evidence>
<dbReference type="GO" id="GO:0005576">
    <property type="term" value="C:extracellular region"/>
    <property type="evidence" value="ECO:0007669"/>
    <property type="project" value="UniProtKB-SubCell"/>
</dbReference>
<evidence type="ECO:0000256" key="14">
    <source>
        <dbReference type="PROSITE-ProRule" id="PRU01356"/>
    </source>
</evidence>
<evidence type="ECO:0000256" key="12">
    <source>
        <dbReference type="ARBA" id="ARBA00023288"/>
    </source>
</evidence>
<evidence type="ECO:0000256" key="13">
    <source>
        <dbReference type="ARBA" id="ARBA00038359"/>
    </source>
</evidence>
<keyword evidence="19" id="KW-1185">Reference proteome</keyword>
<feature type="disulfide bond" evidence="14">
    <location>
        <begin position="77"/>
        <end position="84"/>
    </location>
</feature>
<evidence type="ECO:0000256" key="1">
    <source>
        <dbReference type="ARBA" id="ARBA00004141"/>
    </source>
</evidence>
<dbReference type="STRING" id="1209926.A0A1G4BHV5"/>
<protein>
    <recommendedName>
        <fullName evidence="17">CFEM domain-containing protein</fullName>
    </recommendedName>
</protein>
<feature type="domain" description="CFEM" evidence="17">
    <location>
        <begin position="34"/>
        <end position="151"/>
    </location>
</feature>
<dbReference type="GO" id="GO:0098552">
    <property type="term" value="C:side of membrane"/>
    <property type="evidence" value="ECO:0007669"/>
    <property type="project" value="UniProtKB-KW"/>
</dbReference>
<comment type="similarity">
    <text evidence="13">Belongs to the SAT4 family.</text>
</comment>
<keyword evidence="12" id="KW-0449">Lipoprotein</keyword>
<keyword evidence="9 15" id="KW-1133">Transmembrane helix</keyword>
<gene>
    <name evidence="18" type="ORF">CORC01_03741</name>
</gene>
<feature type="chain" id="PRO_5009602904" description="CFEM domain-containing protein" evidence="16">
    <location>
        <begin position="25"/>
        <end position="410"/>
    </location>
</feature>
<comment type="subcellular location">
    <subcellularLocation>
        <location evidence="2">Membrane</location>
        <topology evidence="2">Lipid-anchor</topology>
        <topology evidence="2">GPI-anchor</topology>
    </subcellularLocation>
    <subcellularLocation>
        <location evidence="1">Membrane</location>
        <topology evidence="1">Multi-pass membrane protein</topology>
    </subcellularLocation>
    <subcellularLocation>
        <location evidence="3">Secreted</location>
    </subcellularLocation>
</comment>
<evidence type="ECO:0000256" key="8">
    <source>
        <dbReference type="ARBA" id="ARBA00022729"/>
    </source>
</evidence>
<keyword evidence="14" id="KW-0408">Iron</keyword>
<dbReference type="Pfam" id="PF05730">
    <property type="entry name" value="CFEM"/>
    <property type="match status" value="1"/>
</dbReference>
<evidence type="ECO:0000256" key="15">
    <source>
        <dbReference type="SAM" id="Phobius"/>
    </source>
</evidence>
<evidence type="ECO:0000259" key="17">
    <source>
        <dbReference type="PROSITE" id="PS52012"/>
    </source>
</evidence>
<feature type="transmembrane region" description="Helical" evidence="15">
    <location>
        <begin position="249"/>
        <end position="276"/>
    </location>
</feature>
<evidence type="ECO:0000313" key="18">
    <source>
        <dbReference type="EMBL" id="OHF00913.1"/>
    </source>
</evidence>
<evidence type="ECO:0000256" key="2">
    <source>
        <dbReference type="ARBA" id="ARBA00004589"/>
    </source>
</evidence>
<sequence length="410" mass="44503">MKPTTLRAAVWLACFTADATVASASVRVAAVLSNATSSGATSPATLDLSTTAMQQMAASLSPCALNCTTTEVAKSSCNATDLACICSNQMLNANIGACLAQNCTVIEALRMKCLEAQNYSKTSCGVPVRRNMDQGPTTWTLFSLALVAVAARLISKIPSLNPSFSFGWDDWTILASTIVLIPADIVSQMVIDRGLGQDIWMVPPDNITQILLLFFVEELLYSFVVAVTKLSILIFYLRLFADNCFRNACYAMLGVTTVYGLGQMLGVVLVCSPVSYNWTQWDREHQGKCGDVHLMAFINGGVNIAIDLILFILPVTQFITVSWTVKKKIGVSLIFLVGLFVTACSGIRLASLVKFGGTQNPTYDYKEVSIWSLAEMHLSVICASTRQKPTADRAVRRSPVTRHVSTRHHS</sequence>
<evidence type="ECO:0000256" key="3">
    <source>
        <dbReference type="ARBA" id="ARBA00004613"/>
    </source>
</evidence>
<dbReference type="AlphaFoldDB" id="A0A1G4BHV5"/>
<comment type="caution">
    <text evidence="14">Lacks conserved residue(s) required for the propagation of feature annotation.</text>
</comment>
<name>A0A1G4BHV5_9PEZI</name>